<dbReference type="SMART" id="SM00382">
    <property type="entry name" value="AAA"/>
    <property type="match status" value="1"/>
</dbReference>
<dbReference type="Gene3D" id="3.40.50.300">
    <property type="entry name" value="P-loop containing nucleotide triphosphate hydrolases"/>
    <property type="match status" value="1"/>
</dbReference>
<name>A0A506U8I7_9HYPH</name>
<dbReference type="InterPro" id="IPR003593">
    <property type="entry name" value="AAA+_ATPase"/>
</dbReference>
<dbReference type="GO" id="GO:0015807">
    <property type="term" value="P:L-amino acid transport"/>
    <property type="evidence" value="ECO:0007669"/>
    <property type="project" value="TreeGrafter"/>
</dbReference>
<proteinExistence type="inferred from homology"/>
<dbReference type="RefSeq" id="WP_141166912.1">
    <property type="nucleotide sequence ID" value="NZ_VHLH01000016.1"/>
</dbReference>
<evidence type="ECO:0000256" key="3">
    <source>
        <dbReference type="ARBA" id="ARBA00022741"/>
    </source>
</evidence>
<dbReference type="EMBL" id="VHLH01000016">
    <property type="protein sequence ID" value="TPW28187.1"/>
    <property type="molecule type" value="Genomic_DNA"/>
</dbReference>
<dbReference type="CDD" id="cd03224">
    <property type="entry name" value="ABC_TM1139_LivF_branched"/>
    <property type="match status" value="1"/>
</dbReference>
<sequence length="239" mass="25650">MATDPLVLDGLDAFYGDSHVLHDLSLRVRAGGVLGLLGRNGAGKSTCIGSIVGLVRAKAREMTLYGEPIQGLSPERISQKGVGVVPQGRRIFPSLTVHENLTVAARTPSREGWRGWSLEDAFSAFPRLEERRRQFAGSLSGGEQQMLAIGRALMTGPRLLLLDEPSEGLAPQIVAEVARVLKELSRTGLSIVLVEQNVKLAMEVADDVVILNNGRVAHAGPVESIQTDGELVEQLLGVY</sequence>
<dbReference type="Proteomes" id="UP000320314">
    <property type="component" value="Unassembled WGS sequence"/>
</dbReference>
<dbReference type="SUPFAM" id="SSF52540">
    <property type="entry name" value="P-loop containing nucleoside triphosphate hydrolases"/>
    <property type="match status" value="1"/>
</dbReference>
<evidence type="ECO:0000256" key="4">
    <source>
        <dbReference type="ARBA" id="ARBA00022840"/>
    </source>
</evidence>
<gene>
    <name evidence="7" type="ORF">FJU11_10025</name>
</gene>
<dbReference type="AlphaFoldDB" id="A0A506U8I7"/>
<dbReference type="PROSITE" id="PS00211">
    <property type="entry name" value="ABC_TRANSPORTER_1"/>
    <property type="match status" value="1"/>
</dbReference>
<evidence type="ECO:0000313" key="7">
    <source>
        <dbReference type="EMBL" id="TPW28187.1"/>
    </source>
</evidence>
<protein>
    <submittedName>
        <fullName evidence="7">ABC transporter ATP-binding protein</fullName>
    </submittedName>
</protein>
<comment type="caution">
    <text evidence="7">The sequence shown here is derived from an EMBL/GenBank/DDBJ whole genome shotgun (WGS) entry which is preliminary data.</text>
</comment>
<keyword evidence="8" id="KW-1185">Reference proteome</keyword>
<evidence type="ECO:0000256" key="2">
    <source>
        <dbReference type="ARBA" id="ARBA00022448"/>
    </source>
</evidence>
<dbReference type="InterPro" id="IPR052156">
    <property type="entry name" value="BCAA_Transport_ATP-bd_LivF"/>
</dbReference>
<reference evidence="7 8" key="1">
    <citation type="submission" date="2019-06" db="EMBL/GenBank/DDBJ databases">
        <authorList>
            <person name="Li M."/>
        </authorList>
    </citation>
    <scope>NUCLEOTIDE SEQUENCE [LARGE SCALE GENOMIC DNA]</scope>
    <source>
        <strain evidence="7 8">BGMRC6574</strain>
    </source>
</reference>
<dbReference type="PANTHER" id="PTHR43820:SF2">
    <property type="entry name" value="ABC TRANSPORTER ATP-BINDING PROTEIN"/>
    <property type="match status" value="1"/>
</dbReference>
<keyword evidence="4 7" id="KW-0067">ATP-binding</keyword>
<evidence type="ECO:0000259" key="6">
    <source>
        <dbReference type="PROSITE" id="PS50893"/>
    </source>
</evidence>
<dbReference type="Pfam" id="PF00005">
    <property type="entry name" value="ABC_tran"/>
    <property type="match status" value="1"/>
</dbReference>
<dbReference type="InterPro" id="IPR003439">
    <property type="entry name" value="ABC_transporter-like_ATP-bd"/>
</dbReference>
<dbReference type="PROSITE" id="PS50893">
    <property type="entry name" value="ABC_TRANSPORTER_2"/>
    <property type="match status" value="1"/>
</dbReference>
<dbReference type="InterPro" id="IPR027417">
    <property type="entry name" value="P-loop_NTPase"/>
</dbReference>
<dbReference type="GO" id="GO:0015658">
    <property type="term" value="F:branched-chain amino acid transmembrane transporter activity"/>
    <property type="evidence" value="ECO:0007669"/>
    <property type="project" value="TreeGrafter"/>
</dbReference>
<evidence type="ECO:0000256" key="5">
    <source>
        <dbReference type="ARBA" id="ARBA00022970"/>
    </source>
</evidence>
<dbReference type="GO" id="GO:0016887">
    <property type="term" value="F:ATP hydrolysis activity"/>
    <property type="evidence" value="ECO:0007669"/>
    <property type="project" value="InterPro"/>
</dbReference>
<organism evidence="7 8">
    <name type="scientific">Pararhizobium mangrovi</name>
    <dbReference type="NCBI Taxonomy" id="2590452"/>
    <lineage>
        <taxon>Bacteria</taxon>
        <taxon>Pseudomonadati</taxon>
        <taxon>Pseudomonadota</taxon>
        <taxon>Alphaproteobacteria</taxon>
        <taxon>Hyphomicrobiales</taxon>
        <taxon>Rhizobiaceae</taxon>
        <taxon>Rhizobium/Agrobacterium group</taxon>
        <taxon>Pararhizobium</taxon>
    </lineage>
</organism>
<keyword evidence="5" id="KW-0029">Amino-acid transport</keyword>
<feature type="domain" description="ABC transporter" evidence="6">
    <location>
        <begin position="6"/>
        <end position="238"/>
    </location>
</feature>
<dbReference type="PANTHER" id="PTHR43820">
    <property type="entry name" value="HIGH-AFFINITY BRANCHED-CHAIN AMINO ACID TRANSPORT ATP-BINDING PROTEIN LIVF"/>
    <property type="match status" value="1"/>
</dbReference>
<comment type="similarity">
    <text evidence="1">Belongs to the ABC transporter superfamily.</text>
</comment>
<dbReference type="InterPro" id="IPR017871">
    <property type="entry name" value="ABC_transporter-like_CS"/>
</dbReference>
<keyword evidence="3" id="KW-0547">Nucleotide-binding</keyword>
<dbReference type="GO" id="GO:0005524">
    <property type="term" value="F:ATP binding"/>
    <property type="evidence" value="ECO:0007669"/>
    <property type="project" value="UniProtKB-KW"/>
</dbReference>
<accession>A0A506U8I7</accession>
<evidence type="ECO:0000256" key="1">
    <source>
        <dbReference type="ARBA" id="ARBA00005417"/>
    </source>
</evidence>
<dbReference type="OrthoDB" id="9776369at2"/>
<keyword evidence="2" id="KW-0813">Transport</keyword>
<evidence type="ECO:0000313" key="8">
    <source>
        <dbReference type="Proteomes" id="UP000320314"/>
    </source>
</evidence>